<evidence type="ECO:0000313" key="1">
    <source>
        <dbReference type="EMBL" id="KXV37657.1"/>
    </source>
</evidence>
<evidence type="ECO:0000313" key="2">
    <source>
        <dbReference type="Proteomes" id="UP000075682"/>
    </source>
</evidence>
<name>A0AAW3QY13_9PROT</name>
<accession>A0AAW3QY13</accession>
<organism evidence="1 2">
    <name type="scientific">Gluconobacter albidus</name>
    <dbReference type="NCBI Taxonomy" id="318683"/>
    <lineage>
        <taxon>Bacteria</taxon>
        <taxon>Pseudomonadati</taxon>
        <taxon>Pseudomonadota</taxon>
        <taxon>Alphaproteobacteria</taxon>
        <taxon>Acetobacterales</taxon>
        <taxon>Acetobacteraceae</taxon>
        <taxon>Gluconobacter</taxon>
    </lineage>
</organism>
<dbReference type="AlphaFoldDB" id="A0AAW3QY13"/>
<gene>
    <name evidence="1" type="ORF">AD941_09690</name>
</gene>
<protein>
    <recommendedName>
        <fullName evidence="3">Transposase</fullName>
    </recommendedName>
</protein>
<evidence type="ECO:0008006" key="3">
    <source>
        <dbReference type="Google" id="ProtNLM"/>
    </source>
</evidence>
<proteinExistence type="predicted"/>
<dbReference type="EMBL" id="LHZN01000135">
    <property type="protein sequence ID" value="KXV37657.1"/>
    <property type="molecule type" value="Genomic_DNA"/>
</dbReference>
<sequence>MIGVLLFFQIHGWRVIKQPFSLSKNGRLWSPKEFWQMKTYRHYLMICPIFRRYLQLDSNIQEINIRKLDILALTSI</sequence>
<comment type="caution">
    <text evidence="1">The sequence shown here is derived from an EMBL/GenBank/DDBJ whole genome shotgun (WGS) entry which is preliminary data.</text>
</comment>
<reference evidence="1 2" key="1">
    <citation type="submission" date="2015-06" db="EMBL/GenBank/DDBJ databases">
        <title>Improved classification and identification of acetic acid bacteria using matrix-assisted laser desorption/ionization time-of-flight mass spectrometry; Gluconobacter nephelii and Gluconobacter uchimurae are later heterotypic synonyms of Gluconobacter japonicus and Gluconobacter oxydans, respectively.</title>
        <authorList>
            <person name="Li L."/>
            <person name="Cleenwerck I."/>
            <person name="De Vuyst L."/>
            <person name="Vandamme P."/>
        </authorList>
    </citation>
    <scope>NUCLEOTIDE SEQUENCE [LARGE SCALE GENOMIC DNA]</scope>
    <source>
        <strain evidence="1 2">LMG 1356</strain>
    </source>
</reference>
<dbReference type="Proteomes" id="UP000075682">
    <property type="component" value="Unassembled WGS sequence"/>
</dbReference>